<dbReference type="InterPro" id="IPR020616">
    <property type="entry name" value="Thiolase_N"/>
</dbReference>
<dbReference type="PANTHER" id="PTHR42870">
    <property type="entry name" value="ACETYL-COA C-ACETYLTRANSFERASE"/>
    <property type="match status" value="1"/>
</dbReference>
<dbReference type="InterPro" id="IPR016039">
    <property type="entry name" value="Thiolase-like"/>
</dbReference>
<protein>
    <submittedName>
        <fullName evidence="4">Propanoyl-CoA C-acyltransferase (AtoB)</fullName>
        <ecNumber evidence="4">2.3.1.9</ecNumber>
    </submittedName>
</protein>
<reference evidence="4" key="1">
    <citation type="journal article" date="2014" name="Genome Biol. Evol.">
        <title>Pangenome evidence for extensive interdomain horizontal transfer affecting lineage core and shell genes in uncultured planktonic thaumarchaeota and euryarchaeota.</title>
        <authorList>
            <person name="Deschamps P."/>
            <person name="Zivanovic Y."/>
            <person name="Moreira D."/>
            <person name="Rodriguez-Valera F."/>
            <person name="Lopez-Garcia P."/>
        </authorList>
    </citation>
    <scope>NUCLEOTIDE SEQUENCE</scope>
</reference>
<feature type="domain" description="Thiolase N-terminal" evidence="2">
    <location>
        <begin position="4"/>
        <end position="118"/>
    </location>
</feature>
<dbReference type="EMBL" id="KF900428">
    <property type="protein sequence ID" value="AIE94681.1"/>
    <property type="molecule type" value="Genomic_DNA"/>
</dbReference>
<dbReference type="InterPro" id="IPR055140">
    <property type="entry name" value="Thiolase_C_2"/>
</dbReference>
<evidence type="ECO:0000313" key="4">
    <source>
        <dbReference type="EMBL" id="AIE94681.1"/>
    </source>
</evidence>
<evidence type="ECO:0000259" key="2">
    <source>
        <dbReference type="Pfam" id="PF00108"/>
    </source>
</evidence>
<keyword evidence="4" id="KW-0808">Transferase</keyword>
<sequence>MKKVAVVGYGNTKFTKDELPIESLLLESTKQVFDTTKNLSQDLIDGVIVSTNDNSKYLGAILSELSGIKPKISHTVEHLCSSGSSAVISGFSYIASGLVDTVLVTGADKIGNPGQILEWDKSRGEYDHPIYWASMFTKAHKRQFSTTDEELAIVSAKNHKQAMDNPNAYSHKPYTISEIMNSKNVTDDLRILDCSYSCSGSSSILLSSEENAKRFSDEPIWISGIGQKTNSASFTKNELTTLSSTVTAANDAYKMAKITPHEIDTAEIHDAFSVCELMAVEDLSLTGKNTGATYVRNLFNTEDRKINPRGGLIGAGHPLGATGIAQIVEITQQLQNKAKNRQISNAKRGLTHNMSAAATSSTVLVLES</sequence>
<dbReference type="CDD" id="cd00829">
    <property type="entry name" value="SCP-x_thiolase"/>
    <property type="match status" value="1"/>
</dbReference>
<dbReference type="PANTHER" id="PTHR42870:SF6">
    <property type="entry name" value="ACETYL-COA C-ACYLTRANSFERASE"/>
    <property type="match status" value="1"/>
</dbReference>
<feature type="domain" description="Thiolase C-terminal" evidence="3">
    <location>
        <begin position="226"/>
        <end position="367"/>
    </location>
</feature>
<dbReference type="Pfam" id="PF22691">
    <property type="entry name" value="Thiolase_C_1"/>
    <property type="match status" value="1"/>
</dbReference>
<organism evidence="4">
    <name type="scientific">uncultured marine thaumarchaeote AD1000_49_H01</name>
    <dbReference type="NCBI Taxonomy" id="1455922"/>
    <lineage>
        <taxon>Archaea</taxon>
        <taxon>Nitrososphaerota</taxon>
        <taxon>environmental samples</taxon>
    </lineage>
</organism>
<dbReference type="Pfam" id="PF00108">
    <property type="entry name" value="Thiolase_N"/>
    <property type="match status" value="1"/>
</dbReference>
<dbReference type="InterPro" id="IPR002155">
    <property type="entry name" value="Thiolase"/>
</dbReference>
<proteinExistence type="predicted"/>
<keyword evidence="1" id="KW-0414">Isoprene biosynthesis</keyword>
<dbReference type="SUPFAM" id="SSF53901">
    <property type="entry name" value="Thiolase-like"/>
    <property type="match status" value="2"/>
</dbReference>
<evidence type="ECO:0000256" key="1">
    <source>
        <dbReference type="ARBA" id="ARBA00023229"/>
    </source>
</evidence>
<dbReference type="EC" id="2.3.1.9" evidence="4"/>
<name>A0A075FYQ6_9ARCH</name>
<dbReference type="GO" id="GO:0003985">
    <property type="term" value="F:acetyl-CoA C-acetyltransferase activity"/>
    <property type="evidence" value="ECO:0007669"/>
    <property type="project" value="UniProtKB-EC"/>
</dbReference>
<dbReference type="Gene3D" id="3.40.47.10">
    <property type="match status" value="1"/>
</dbReference>
<accession>A0A075FYQ6</accession>
<gene>
    <name evidence="4" type="primary">atoB</name>
</gene>
<dbReference type="AlphaFoldDB" id="A0A075FYQ6"/>
<dbReference type="PIRSF" id="PIRSF000429">
    <property type="entry name" value="Ac-CoA_Ac_transf"/>
    <property type="match status" value="1"/>
</dbReference>
<keyword evidence="4" id="KW-0012">Acyltransferase</keyword>
<dbReference type="GO" id="GO:0008299">
    <property type="term" value="P:isoprenoid biosynthetic process"/>
    <property type="evidence" value="ECO:0007669"/>
    <property type="project" value="UniProtKB-KW"/>
</dbReference>
<evidence type="ECO:0000259" key="3">
    <source>
        <dbReference type="Pfam" id="PF22691"/>
    </source>
</evidence>